<accession>T1EXM7</accession>
<reference evidence="2 4" key="2">
    <citation type="journal article" date="2013" name="Nature">
        <title>Insights into bilaterian evolution from three spiralian genomes.</title>
        <authorList>
            <person name="Simakov O."/>
            <person name="Marletaz F."/>
            <person name="Cho S.J."/>
            <person name="Edsinger-Gonzales E."/>
            <person name="Havlak P."/>
            <person name="Hellsten U."/>
            <person name="Kuo D.H."/>
            <person name="Larsson T."/>
            <person name="Lv J."/>
            <person name="Arendt D."/>
            <person name="Savage R."/>
            <person name="Osoegawa K."/>
            <person name="de Jong P."/>
            <person name="Grimwood J."/>
            <person name="Chapman J.A."/>
            <person name="Shapiro H."/>
            <person name="Aerts A."/>
            <person name="Otillar R.P."/>
            <person name="Terry A.Y."/>
            <person name="Boore J.L."/>
            <person name="Grigoriev I.V."/>
            <person name="Lindberg D.R."/>
            <person name="Seaver E.C."/>
            <person name="Weisblat D.A."/>
            <person name="Putnam N.H."/>
            <person name="Rokhsar D.S."/>
        </authorList>
    </citation>
    <scope>NUCLEOTIDE SEQUENCE</scope>
</reference>
<dbReference type="GeneID" id="20201327"/>
<dbReference type="PROSITE" id="PS50222">
    <property type="entry name" value="EF_HAND_2"/>
    <property type="match status" value="1"/>
</dbReference>
<reference evidence="3" key="3">
    <citation type="submission" date="2015-06" db="UniProtKB">
        <authorList>
            <consortium name="EnsemblMetazoa"/>
        </authorList>
    </citation>
    <scope>IDENTIFICATION</scope>
</reference>
<evidence type="ECO:0000313" key="4">
    <source>
        <dbReference type="Proteomes" id="UP000015101"/>
    </source>
</evidence>
<dbReference type="OrthoDB" id="191686at2759"/>
<proteinExistence type="predicted"/>
<dbReference type="EMBL" id="AMQM01002248">
    <property type="status" value="NOT_ANNOTATED_CDS"/>
    <property type="molecule type" value="Genomic_DNA"/>
</dbReference>
<name>T1EXM7_HELRO</name>
<dbReference type="EnsemblMetazoa" id="HelroT166042">
    <property type="protein sequence ID" value="HelroP166042"/>
    <property type="gene ID" value="HelroG166042"/>
</dbReference>
<gene>
    <name evidence="3" type="primary">20201327</name>
    <name evidence="2" type="ORF">HELRODRAFT_166042</name>
</gene>
<evidence type="ECO:0000313" key="3">
    <source>
        <dbReference type="EnsemblMetazoa" id="HelroP166042"/>
    </source>
</evidence>
<dbReference type="PRINTS" id="PR00450">
    <property type="entry name" value="RECOVERIN"/>
</dbReference>
<evidence type="ECO:0000313" key="2">
    <source>
        <dbReference type="EMBL" id="ESN90380.1"/>
    </source>
</evidence>
<protein>
    <recommendedName>
        <fullName evidence="1">EF-hand domain-containing protein</fullName>
    </recommendedName>
</protein>
<dbReference type="InParanoid" id="T1EXM7"/>
<dbReference type="GO" id="GO:0005509">
    <property type="term" value="F:calcium ion binding"/>
    <property type="evidence" value="ECO:0007669"/>
    <property type="project" value="InterPro"/>
</dbReference>
<dbReference type="STRING" id="6412.T1EXM7"/>
<keyword evidence="4" id="KW-1185">Reference proteome</keyword>
<organism evidence="3 4">
    <name type="scientific">Helobdella robusta</name>
    <name type="common">Californian leech</name>
    <dbReference type="NCBI Taxonomy" id="6412"/>
    <lineage>
        <taxon>Eukaryota</taxon>
        <taxon>Metazoa</taxon>
        <taxon>Spiralia</taxon>
        <taxon>Lophotrochozoa</taxon>
        <taxon>Annelida</taxon>
        <taxon>Clitellata</taxon>
        <taxon>Hirudinea</taxon>
        <taxon>Rhynchobdellida</taxon>
        <taxon>Glossiphoniidae</taxon>
        <taxon>Helobdella</taxon>
    </lineage>
</organism>
<dbReference type="Gene3D" id="1.10.238.10">
    <property type="entry name" value="EF-hand"/>
    <property type="match status" value="1"/>
</dbReference>
<dbReference type="Proteomes" id="UP000015101">
    <property type="component" value="Unassembled WGS sequence"/>
</dbReference>
<dbReference type="EMBL" id="KB097753">
    <property type="protein sequence ID" value="ESN90380.1"/>
    <property type="molecule type" value="Genomic_DNA"/>
</dbReference>
<dbReference type="InterPro" id="IPR011992">
    <property type="entry name" value="EF-hand-dom_pair"/>
</dbReference>
<sequence length="157" mass="18659">MHFVETITLSRVFSLVFNKKIMRNKYLYYVYLFPHLFCCLSDVSQGCDEDRLKWMFNMYDLDKTGLITERNVAYVIHSVYLLAGKVADEEELNAHARNVFKQTTTSYQCSKNNIKRRRFVIIIARHDINNVDDMRNGDGINQKHYTSTNTWEKLRED</sequence>
<feature type="domain" description="EF-hand" evidence="1">
    <location>
        <begin position="47"/>
        <end position="82"/>
    </location>
</feature>
<dbReference type="RefSeq" id="XP_009031326.1">
    <property type="nucleotide sequence ID" value="XM_009033078.1"/>
</dbReference>
<dbReference type="InterPro" id="IPR002048">
    <property type="entry name" value="EF_hand_dom"/>
</dbReference>
<evidence type="ECO:0000259" key="1">
    <source>
        <dbReference type="PROSITE" id="PS50222"/>
    </source>
</evidence>
<dbReference type="CTD" id="20201327"/>
<dbReference type="AlphaFoldDB" id="T1EXM7"/>
<reference evidence="4" key="1">
    <citation type="submission" date="2012-12" db="EMBL/GenBank/DDBJ databases">
        <authorList>
            <person name="Hellsten U."/>
            <person name="Grimwood J."/>
            <person name="Chapman J.A."/>
            <person name="Shapiro H."/>
            <person name="Aerts A."/>
            <person name="Otillar R.P."/>
            <person name="Terry A.Y."/>
            <person name="Boore J.L."/>
            <person name="Simakov O."/>
            <person name="Marletaz F."/>
            <person name="Cho S.-J."/>
            <person name="Edsinger-Gonzales E."/>
            <person name="Havlak P."/>
            <person name="Kuo D.-H."/>
            <person name="Larsson T."/>
            <person name="Lv J."/>
            <person name="Arendt D."/>
            <person name="Savage R."/>
            <person name="Osoegawa K."/>
            <person name="de Jong P."/>
            <person name="Lindberg D.R."/>
            <person name="Seaver E.C."/>
            <person name="Weisblat D.A."/>
            <person name="Putnam N.H."/>
            <person name="Grigoriev I.V."/>
            <person name="Rokhsar D.S."/>
        </authorList>
    </citation>
    <scope>NUCLEOTIDE SEQUENCE</scope>
</reference>
<dbReference type="KEGG" id="hro:HELRODRAFT_166042"/>
<dbReference type="SUPFAM" id="SSF47473">
    <property type="entry name" value="EF-hand"/>
    <property type="match status" value="1"/>
</dbReference>
<dbReference type="HOGENOM" id="CLU_1679861_0_0_1"/>